<proteinExistence type="predicted"/>
<sequence>MQPFSRRREGGPGPALLMLGAALALMFWGYLAAPAPAPIRVLAAGPHGRWLLTRRSARITTFRVPARRPRPLQGNTSLVLAPYPGWEANGSAGADGRVRVAGGFLRVGVAHPHARFRGFFLTATHALPPAYTFEAWATPPPPVRQGVGELVFALQTASTTRTGLINYVWVAQLVTPRGRWWEAGDARGRIRNAHERRLAKVAVARFPPPAGVLNRLAIRTDGRHRLSVYVNGRCLLRARGLHLAVTPPFEPYLEVQARGTAYAVAYARYAAVQGRTVRLVGLPPGTRVRAGGRRLTVERRQVVIPRPARDGPLTVTVQVPGGRPHRLRLWPGDRVRYAPGGRTA</sequence>
<dbReference type="AlphaFoldDB" id="A0A6F8ZDS2"/>
<evidence type="ECO:0000313" key="2">
    <source>
        <dbReference type="Proteomes" id="UP000503399"/>
    </source>
</evidence>
<dbReference type="EMBL" id="LR778114">
    <property type="protein sequence ID" value="CAB1127759.1"/>
    <property type="molecule type" value="Genomic_DNA"/>
</dbReference>
<name>A0A6F8ZDS2_9FIRM</name>
<gene>
    <name evidence="1" type="ORF">R50_0253</name>
</gene>
<dbReference type="KEGG" id="hfv:R50_0253"/>
<keyword evidence="2" id="KW-1185">Reference proteome</keyword>
<dbReference type="Proteomes" id="UP000503399">
    <property type="component" value="Chromosome"/>
</dbReference>
<reference evidence="1 2" key="1">
    <citation type="submission" date="2020-02" db="EMBL/GenBank/DDBJ databases">
        <authorList>
            <person name="Hogendoorn C."/>
        </authorList>
    </citation>
    <scope>NUCLEOTIDE SEQUENCE [LARGE SCALE GENOMIC DNA]</scope>
    <source>
        <strain evidence="1">R501</strain>
    </source>
</reference>
<accession>A0A6F8ZDS2</accession>
<evidence type="ECO:0000313" key="1">
    <source>
        <dbReference type="EMBL" id="CAB1127759.1"/>
    </source>
</evidence>
<protein>
    <submittedName>
        <fullName evidence="1">Uncharacterized protein</fullName>
    </submittedName>
</protein>
<organism evidence="1 2">
    <name type="scientific">Candidatus Hydrogenisulfobacillus filiaventi</name>
    <dbReference type="NCBI Taxonomy" id="2707344"/>
    <lineage>
        <taxon>Bacteria</taxon>
        <taxon>Bacillati</taxon>
        <taxon>Bacillota</taxon>
        <taxon>Clostridia</taxon>
        <taxon>Eubacteriales</taxon>
        <taxon>Clostridiales Family XVII. Incertae Sedis</taxon>
        <taxon>Candidatus Hydrogenisulfobacillus</taxon>
    </lineage>
</organism>